<comment type="caution">
    <text evidence="9">The sequence shown here is derived from an EMBL/GenBank/DDBJ whole genome shotgun (WGS) entry which is preliminary data.</text>
</comment>
<dbReference type="InterPro" id="IPR050388">
    <property type="entry name" value="ABC_Ni/Peptide_Import"/>
</dbReference>
<dbReference type="PROSITE" id="PS50893">
    <property type="entry name" value="ABC_TRANSPORTER_2"/>
    <property type="match status" value="1"/>
</dbReference>
<sequence length="343" mass="36865">MTNPDTGDSHSVLRVRNLKTYFDTDRGLVKSVDGVSFDIGAGQTLAVVGESGSGKSVTSLSIMGLLDKAHGRVVDGSITFRDKKGSVQDLCKASEASMRKIRGSDISMIFQEPMSSLNPVFTIGDQIAEAIILHQGLSRAAARNGAIEMLRIVGIPAPEKRVDQYPHQMSGGMRQRVMIAMALSCRPTLLIADEPTTALDVTIQAQILDLMKRLQQEIGMSILFITHDLGVVAEVADRVAVMYGGLIVEEGDVVSVLTRPTHPYTIGLLDSVPGTRRRGDSVGARLYAIPGNVPDPRRRTPGCPFAPRCSFAIDACRADLPPLVETGTGQAARCIRWQEAVAS</sequence>
<gene>
    <name evidence="9" type="ORF">ML536_13930</name>
</gene>
<dbReference type="PANTHER" id="PTHR43297:SF2">
    <property type="entry name" value="DIPEPTIDE TRANSPORT ATP-BINDING PROTEIN DPPD"/>
    <property type="match status" value="1"/>
</dbReference>
<evidence type="ECO:0000313" key="10">
    <source>
        <dbReference type="Proteomes" id="UP001156140"/>
    </source>
</evidence>
<keyword evidence="7" id="KW-0472">Membrane</keyword>
<dbReference type="Proteomes" id="UP001156140">
    <property type="component" value="Unassembled WGS sequence"/>
</dbReference>
<dbReference type="InterPro" id="IPR027417">
    <property type="entry name" value="P-loop_NTPase"/>
</dbReference>
<evidence type="ECO:0000259" key="8">
    <source>
        <dbReference type="PROSITE" id="PS50893"/>
    </source>
</evidence>
<keyword evidence="5" id="KW-0547">Nucleotide-binding</keyword>
<dbReference type="InterPro" id="IPR003439">
    <property type="entry name" value="ABC_transporter-like_ATP-bd"/>
</dbReference>
<dbReference type="GO" id="GO:0005886">
    <property type="term" value="C:plasma membrane"/>
    <property type="evidence" value="ECO:0007669"/>
    <property type="project" value="UniProtKB-SubCell"/>
</dbReference>
<reference evidence="9" key="1">
    <citation type="submission" date="2022-03" db="EMBL/GenBank/DDBJ databases">
        <title>The complete genome sequence of a Methyloterrigena soli.</title>
        <authorList>
            <person name="Zi Z."/>
        </authorList>
    </citation>
    <scope>NUCLEOTIDE SEQUENCE</scope>
    <source>
        <strain evidence="9">M48</strain>
    </source>
</reference>
<dbReference type="GO" id="GO:0055085">
    <property type="term" value="P:transmembrane transport"/>
    <property type="evidence" value="ECO:0007669"/>
    <property type="project" value="UniProtKB-ARBA"/>
</dbReference>
<dbReference type="InterPro" id="IPR013563">
    <property type="entry name" value="Oligopep_ABC_C"/>
</dbReference>
<name>A0AA41QPH0_9HYPH</name>
<dbReference type="SUPFAM" id="SSF52540">
    <property type="entry name" value="P-loop containing nucleoside triphosphate hydrolases"/>
    <property type="match status" value="1"/>
</dbReference>
<dbReference type="Pfam" id="PF08352">
    <property type="entry name" value="oligo_HPY"/>
    <property type="match status" value="1"/>
</dbReference>
<dbReference type="CDD" id="cd03257">
    <property type="entry name" value="ABC_NikE_OppD_transporters"/>
    <property type="match status" value="1"/>
</dbReference>
<feature type="domain" description="ABC transporter" evidence="8">
    <location>
        <begin position="13"/>
        <end position="269"/>
    </location>
</feature>
<dbReference type="NCBIfam" id="TIGR01727">
    <property type="entry name" value="oligo_HPY"/>
    <property type="match status" value="1"/>
</dbReference>
<dbReference type="PROSITE" id="PS00211">
    <property type="entry name" value="ABC_TRANSPORTER_1"/>
    <property type="match status" value="1"/>
</dbReference>
<evidence type="ECO:0000256" key="2">
    <source>
        <dbReference type="ARBA" id="ARBA00005417"/>
    </source>
</evidence>
<proteinExistence type="inferred from homology"/>
<dbReference type="Pfam" id="PF00005">
    <property type="entry name" value="ABC_tran"/>
    <property type="match status" value="1"/>
</dbReference>
<dbReference type="RefSeq" id="WP_281736231.1">
    <property type="nucleotide sequence ID" value="NZ_JAKETQ010000001.1"/>
</dbReference>
<dbReference type="GO" id="GO:0016887">
    <property type="term" value="F:ATP hydrolysis activity"/>
    <property type="evidence" value="ECO:0007669"/>
    <property type="project" value="InterPro"/>
</dbReference>
<accession>A0AA41QPH0</accession>
<organism evidence="9 10">
    <name type="scientific">Paradevosia shaoguanensis</name>
    <dbReference type="NCBI Taxonomy" id="1335043"/>
    <lineage>
        <taxon>Bacteria</taxon>
        <taxon>Pseudomonadati</taxon>
        <taxon>Pseudomonadota</taxon>
        <taxon>Alphaproteobacteria</taxon>
        <taxon>Hyphomicrobiales</taxon>
        <taxon>Devosiaceae</taxon>
        <taxon>Paradevosia</taxon>
    </lineage>
</organism>
<evidence type="ECO:0000313" key="9">
    <source>
        <dbReference type="EMBL" id="MCI0127923.1"/>
    </source>
</evidence>
<protein>
    <submittedName>
        <fullName evidence="9">ABC transporter ATP-binding protein</fullName>
    </submittedName>
</protein>
<dbReference type="InterPro" id="IPR003593">
    <property type="entry name" value="AAA+_ATPase"/>
</dbReference>
<keyword evidence="10" id="KW-1185">Reference proteome</keyword>
<dbReference type="InterPro" id="IPR017871">
    <property type="entry name" value="ABC_transporter-like_CS"/>
</dbReference>
<dbReference type="GO" id="GO:0005524">
    <property type="term" value="F:ATP binding"/>
    <property type="evidence" value="ECO:0007669"/>
    <property type="project" value="UniProtKB-KW"/>
</dbReference>
<dbReference type="GO" id="GO:0015833">
    <property type="term" value="P:peptide transport"/>
    <property type="evidence" value="ECO:0007669"/>
    <property type="project" value="InterPro"/>
</dbReference>
<evidence type="ECO:0000256" key="4">
    <source>
        <dbReference type="ARBA" id="ARBA00022475"/>
    </source>
</evidence>
<keyword evidence="3" id="KW-0813">Transport</keyword>
<comment type="subcellular location">
    <subcellularLocation>
        <location evidence="1">Cell inner membrane</location>
        <topology evidence="1">Peripheral membrane protein</topology>
    </subcellularLocation>
</comment>
<dbReference type="Gene3D" id="3.40.50.300">
    <property type="entry name" value="P-loop containing nucleotide triphosphate hydrolases"/>
    <property type="match status" value="1"/>
</dbReference>
<dbReference type="FunFam" id="3.40.50.300:FF:000016">
    <property type="entry name" value="Oligopeptide ABC transporter ATP-binding component"/>
    <property type="match status" value="1"/>
</dbReference>
<evidence type="ECO:0000256" key="7">
    <source>
        <dbReference type="ARBA" id="ARBA00023136"/>
    </source>
</evidence>
<keyword evidence="4" id="KW-1003">Cell membrane</keyword>
<keyword evidence="6 9" id="KW-0067">ATP-binding</keyword>
<dbReference type="AlphaFoldDB" id="A0AA41QPH0"/>
<evidence type="ECO:0000256" key="6">
    <source>
        <dbReference type="ARBA" id="ARBA00022840"/>
    </source>
</evidence>
<dbReference type="EMBL" id="JALAZD010000001">
    <property type="protein sequence ID" value="MCI0127923.1"/>
    <property type="molecule type" value="Genomic_DNA"/>
</dbReference>
<dbReference type="SMART" id="SM00382">
    <property type="entry name" value="AAA"/>
    <property type="match status" value="1"/>
</dbReference>
<dbReference type="PANTHER" id="PTHR43297">
    <property type="entry name" value="OLIGOPEPTIDE TRANSPORT ATP-BINDING PROTEIN APPD"/>
    <property type="match status" value="1"/>
</dbReference>
<evidence type="ECO:0000256" key="1">
    <source>
        <dbReference type="ARBA" id="ARBA00004417"/>
    </source>
</evidence>
<comment type="similarity">
    <text evidence="2">Belongs to the ABC transporter superfamily.</text>
</comment>
<evidence type="ECO:0000256" key="3">
    <source>
        <dbReference type="ARBA" id="ARBA00022448"/>
    </source>
</evidence>
<evidence type="ECO:0000256" key="5">
    <source>
        <dbReference type="ARBA" id="ARBA00022741"/>
    </source>
</evidence>